<name>A0ABU9C9T3_9BURK</name>
<proteinExistence type="inferred from homology"/>
<comment type="caution">
    <text evidence="5">The sequence shown here is derived from an EMBL/GenBank/DDBJ whole genome shotgun (WGS) entry which is preliminary data.</text>
</comment>
<keyword evidence="6" id="KW-1185">Reference proteome</keyword>
<dbReference type="Gene3D" id="1.10.287.950">
    <property type="entry name" value="Methyl-accepting chemotaxis protein"/>
    <property type="match status" value="1"/>
</dbReference>
<dbReference type="RefSeq" id="WP_341399786.1">
    <property type="nucleotide sequence ID" value="NZ_JBBUTI010000009.1"/>
</dbReference>
<dbReference type="InterPro" id="IPR047347">
    <property type="entry name" value="YvaQ-like_sensor"/>
</dbReference>
<dbReference type="InterPro" id="IPR024478">
    <property type="entry name" value="HlyB_4HB_MCP"/>
</dbReference>
<protein>
    <submittedName>
        <fullName evidence="5">Methyl-accepting chemotaxis protein</fullName>
    </submittedName>
</protein>
<dbReference type="InterPro" id="IPR004089">
    <property type="entry name" value="MCPsignal_dom"/>
</dbReference>
<dbReference type="PRINTS" id="PR00260">
    <property type="entry name" value="CHEMTRNSDUCR"/>
</dbReference>
<sequence length="529" mass="55538">MRFDNLTVRAKLTAAFGVLVFLIALVAGVALSALDDSNEDFDHYVQGINARLLMSYEVRTAVERRAIAARDLVNAATPQDRETIKAEVTKAHADVQANIAALTKMATQPDVSEKARSLIAKLADIESRYAPVALKIVDLAAQGQRDETISKMNAECRPLLAALIGAAQDYRDYTSQRSEALMATADETFAAHRRTLVLCCVAALAAAVLAGVLITRSLTRALGAEPARLGQVAKRVADGDLSPVADAATAARGSVLASLGDMQQSLARIVGEVRNSSESIATGTSQIAMANASLSQRTEEQASNLEQTAASMEELSSTVKTSADVALEANQLASQAAEAARIGGDRVGQVVETMQSISGSSKRIVDIIGVIDGIAFQTNILALNAAVEAARAGEQGRGFAVVAGEVRILAQRSADAAKEIKSLISASVERVEVGSKQVDDAGASMLEIVAQAQRVSQMISELTTASSEQSQGISQVGDAVQQLDQVTQQNAAMVEETASAADSLRYQTEALMQSMSVFKLNGTGAVTCR</sequence>
<feature type="domain" description="Methyl-accepting transducer" evidence="4">
    <location>
        <begin position="276"/>
        <end position="505"/>
    </location>
</feature>
<dbReference type="PANTHER" id="PTHR43531">
    <property type="entry name" value="PROTEIN ICFG"/>
    <property type="match status" value="1"/>
</dbReference>
<keyword evidence="1" id="KW-0488">Methylation</keyword>
<gene>
    <name evidence="5" type="ORF">AACH00_14040</name>
</gene>
<dbReference type="Proteomes" id="UP001379945">
    <property type="component" value="Unassembled WGS sequence"/>
</dbReference>
<dbReference type="CDD" id="cd11386">
    <property type="entry name" value="MCP_signal"/>
    <property type="match status" value="1"/>
</dbReference>
<dbReference type="EMBL" id="JBBUTI010000009">
    <property type="protein sequence ID" value="MEK8047479.1"/>
    <property type="molecule type" value="Genomic_DNA"/>
</dbReference>
<organism evidence="5 6">
    <name type="scientific">Ideonella margarita</name>
    <dbReference type="NCBI Taxonomy" id="2984191"/>
    <lineage>
        <taxon>Bacteria</taxon>
        <taxon>Pseudomonadati</taxon>
        <taxon>Pseudomonadota</taxon>
        <taxon>Betaproteobacteria</taxon>
        <taxon>Burkholderiales</taxon>
        <taxon>Sphaerotilaceae</taxon>
        <taxon>Ideonella</taxon>
    </lineage>
</organism>
<keyword evidence="3" id="KW-0807">Transducer</keyword>
<dbReference type="InterPro" id="IPR004090">
    <property type="entry name" value="Chemotax_Me-accpt_rcpt"/>
</dbReference>
<reference evidence="5 6" key="1">
    <citation type="submission" date="2024-04" db="EMBL/GenBank/DDBJ databases">
        <title>Novel species of the genus Ideonella isolated from streams.</title>
        <authorList>
            <person name="Lu H."/>
        </authorList>
    </citation>
    <scope>NUCLEOTIDE SEQUENCE [LARGE SCALE GENOMIC DNA]</scope>
    <source>
        <strain evidence="5 6">LYT19W</strain>
    </source>
</reference>
<dbReference type="CDD" id="cd19411">
    <property type="entry name" value="MCP2201-like_sensor"/>
    <property type="match status" value="1"/>
</dbReference>
<comment type="similarity">
    <text evidence="2">Belongs to the methyl-accepting chemotaxis (MCP) protein family.</text>
</comment>
<dbReference type="PROSITE" id="PS50111">
    <property type="entry name" value="CHEMOTAXIS_TRANSDUC_2"/>
    <property type="match status" value="1"/>
</dbReference>
<dbReference type="SUPFAM" id="SSF58104">
    <property type="entry name" value="Methyl-accepting chemotaxis protein (MCP) signaling domain"/>
    <property type="match status" value="1"/>
</dbReference>
<dbReference type="Pfam" id="PF00015">
    <property type="entry name" value="MCPsignal"/>
    <property type="match status" value="1"/>
</dbReference>
<evidence type="ECO:0000256" key="3">
    <source>
        <dbReference type="PROSITE-ProRule" id="PRU00284"/>
    </source>
</evidence>
<accession>A0ABU9C9T3</accession>
<evidence type="ECO:0000313" key="6">
    <source>
        <dbReference type="Proteomes" id="UP001379945"/>
    </source>
</evidence>
<dbReference type="Pfam" id="PF12729">
    <property type="entry name" value="4HB_MCP_1"/>
    <property type="match status" value="1"/>
</dbReference>
<evidence type="ECO:0000259" key="4">
    <source>
        <dbReference type="PROSITE" id="PS50111"/>
    </source>
</evidence>
<dbReference type="SMART" id="SM00283">
    <property type="entry name" value="MA"/>
    <property type="match status" value="1"/>
</dbReference>
<dbReference type="InterPro" id="IPR051310">
    <property type="entry name" value="MCP_chemotaxis"/>
</dbReference>
<evidence type="ECO:0000256" key="1">
    <source>
        <dbReference type="ARBA" id="ARBA00022481"/>
    </source>
</evidence>
<evidence type="ECO:0000313" key="5">
    <source>
        <dbReference type="EMBL" id="MEK8047479.1"/>
    </source>
</evidence>
<evidence type="ECO:0000256" key="2">
    <source>
        <dbReference type="ARBA" id="ARBA00029447"/>
    </source>
</evidence>
<dbReference type="PANTHER" id="PTHR43531:SF14">
    <property type="entry name" value="METHYL-ACCEPTING CHEMOTAXIS PROTEIN I-RELATED"/>
    <property type="match status" value="1"/>
</dbReference>